<dbReference type="InterPro" id="IPR054502">
    <property type="entry name" value="bHLH-TF_ACT-like_plant"/>
</dbReference>
<evidence type="ECO:0000256" key="4">
    <source>
        <dbReference type="ARBA" id="ARBA00023163"/>
    </source>
</evidence>
<dbReference type="Gene3D" id="4.10.280.10">
    <property type="entry name" value="Helix-loop-helix DNA-binding domain"/>
    <property type="match status" value="1"/>
</dbReference>
<keyword evidence="4" id="KW-0804">Transcription</keyword>
<dbReference type="InterPro" id="IPR011598">
    <property type="entry name" value="bHLH_dom"/>
</dbReference>
<evidence type="ECO:0000256" key="5">
    <source>
        <dbReference type="ARBA" id="ARBA00023242"/>
    </source>
</evidence>
<evidence type="ECO:0000256" key="1">
    <source>
        <dbReference type="ARBA" id="ARBA00004123"/>
    </source>
</evidence>
<dbReference type="Pfam" id="PF22754">
    <property type="entry name" value="bHLH-TF_ACT-like_plant"/>
    <property type="match status" value="1"/>
</dbReference>
<dbReference type="PANTHER" id="PTHR31945:SF26">
    <property type="entry name" value="TRANSCRIPTION FACTOR BHLH35"/>
    <property type="match status" value="1"/>
</dbReference>
<dbReference type="OrthoDB" id="623055at2759"/>
<sequence>MEADLMSLGFDFYLQPPPCFFDDEPQDLGVVDSIMYVPNEAESITTGQYLSCGEDSSSPDGAKSCLTQQAVASSPSSPPPPPEAATTKNVVWERNRRRKLNEKLYALRSVVPNITKMDKSTIIRDAIAYIEQLQEQERRMLAEISALRSSDDTTAGAAVETEDAAIGQATNDCGDDSNPWRKRMRMAASDDGLPLSIDTSPPLQILEVQVSEAAGEKVAVVRLRCSRARDAVGKICRALEPLRLGVVTASIAAAGDTIVHTMFVEIEEMGGAQLKATIEAALVQLDVPRCPLKTTSNWED</sequence>
<gene>
    <name evidence="8" type="ORF">NCGR_LOCUS47368</name>
</gene>
<dbReference type="EMBL" id="CAJGYO010000012">
    <property type="protein sequence ID" value="CAD6264063.1"/>
    <property type="molecule type" value="Genomic_DNA"/>
</dbReference>
<dbReference type="AlphaFoldDB" id="A0A811QSI6"/>
<comment type="subcellular location">
    <subcellularLocation>
        <location evidence="1">Nucleus</location>
    </subcellularLocation>
</comment>
<dbReference type="Proteomes" id="UP000604825">
    <property type="component" value="Unassembled WGS sequence"/>
</dbReference>
<feature type="compositionally biased region" description="Polar residues" evidence="6">
    <location>
        <begin position="51"/>
        <end position="72"/>
    </location>
</feature>
<dbReference type="SUPFAM" id="SSF47459">
    <property type="entry name" value="HLH, helix-loop-helix DNA-binding domain"/>
    <property type="match status" value="1"/>
</dbReference>
<protein>
    <recommendedName>
        <fullName evidence="7">BHLH domain-containing protein</fullName>
    </recommendedName>
</protein>
<dbReference type="Pfam" id="PF00010">
    <property type="entry name" value="HLH"/>
    <property type="match status" value="1"/>
</dbReference>
<evidence type="ECO:0000313" key="9">
    <source>
        <dbReference type="Proteomes" id="UP000604825"/>
    </source>
</evidence>
<comment type="caution">
    <text evidence="8">The sequence shown here is derived from an EMBL/GenBank/DDBJ whole genome shotgun (WGS) entry which is preliminary data.</text>
</comment>
<keyword evidence="5" id="KW-0539">Nucleus</keyword>
<dbReference type="SMART" id="SM00353">
    <property type="entry name" value="HLH"/>
    <property type="match status" value="1"/>
</dbReference>
<comment type="similarity">
    <text evidence="2">Belongs to the bHLH protein family.</text>
</comment>
<dbReference type="GO" id="GO:0043565">
    <property type="term" value="F:sequence-specific DNA binding"/>
    <property type="evidence" value="ECO:0007669"/>
    <property type="project" value="TreeGrafter"/>
</dbReference>
<proteinExistence type="inferred from homology"/>
<dbReference type="GO" id="GO:0046983">
    <property type="term" value="F:protein dimerization activity"/>
    <property type="evidence" value="ECO:0007669"/>
    <property type="project" value="InterPro"/>
</dbReference>
<organism evidence="8 9">
    <name type="scientific">Miscanthus lutarioriparius</name>
    <dbReference type="NCBI Taxonomy" id="422564"/>
    <lineage>
        <taxon>Eukaryota</taxon>
        <taxon>Viridiplantae</taxon>
        <taxon>Streptophyta</taxon>
        <taxon>Embryophyta</taxon>
        <taxon>Tracheophyta</taxon>
        <taxon>Spermatophyta</taxon>
        <taxon>Magnoliopsida</taxon>
        <taxon>Liliopsida</taxon>
        <taxon>Poales</taxon>
        <taxon>Poaceae</taxon>
        <taxon>PACMAD clade</taxon>
        <taxon>Panicoideae</taxon>
        <taxon>Andropogonodae</taxon>
        <taxon>Andropogoneae</taxon>
        <taxon>Saccharinae</taxon>
        <taxon>Miscanthus</taxon>
    </lineage>
</organism>
<dbReference type="InterPro" id="IPR051358">
    <property type="entry name" value="TF_AMS/ICE1/BHLH6-like"/>
</dbReference>
<dbReference type="PANTHER" id="PTHR31945">
    <property type="entry name" value="TRANSCRIPTION FACTOR SCREAM2-RELATED"/>
    <property type="match status" value="1"/>
</dbReference>
<evidence type="ECO:0000313" key="8">
    <source>
        <dbReference type="EMBL" id="CAD6264063.1"/>
    </source>
</evidence>
<evidence type="ECO:0000256" key="3">
    <source>
        <dbReference type="ARBA" id="ARBA00023015"/>
    </source>
</evidence>
<evidence type="ECO:0000259" key="7">
    <source>
        <dbReference type="PROSITE" id="PS50888"/>
    </source>
</evidence>
<dbReference type="InterPro" id="IPR036638">
    <property type="entry name" value="HLH_DNA-bd_sf"/>
</dbReference>
<feature type="domain" description="BHLH" evidence="7">
    <location>
        <begin position="84"/>
        <end position="133"/>
    </location>
</feature>
<reference evidence="8" key="1">
    <citation type="submission" date="2020-10" db="EMBL/GenBank/DDBJ databases">
        <authorList>
            <person name="Han B."/>
            <person name="Lu T."/>
            <person name="Zhao Q."/>
            <person name="Huang X."/>
            <person name="Zhao Y."/>
        </authorList>
    </citation>
    <scope>NUCLEOTIDE SEQUENCE</scope>
</reference>
<dbReference type="GO" id="GO:0005634">
    <property type="term" value="C:nucleus"/>
    <property type="evidence" value="ECO:0007669"/>
    <property type="project" value="UniProtKB-SubCell"/>
</dbReference>
<accession>A0A811QSI6</accession>
<dbReference type="GO" id="GO:0003700">
    <property type="term" value="F:DNA-binding transcription factor activity"/>
    <property type="evidence" value="ECO:0007669"/>
    <property type="project" value="TreeGrafter"/>
</dbReference>
<feature type="region of interest" description="Disordered" evidence="6">
    <location>
        <begin position="51"/>
        <end position="88"/>
    </location>
</feature>
<dbReference type="PROSITE" id="PS50888">
    <property type="entry name" value="BHLH"/>
    <property type="match status" value="1"/>
</dbReference>
<name>A0A811QSI6_9POAL</name>
<evidence type="ECO:0000256" key="2">
    <source>
        <dbReference type="ARBA" id="ARBA00005510"/>
    </source>
</evidence>
<keyword evidence="9" id="KW-1185">Reference proteome</keyword>
<evidence type="ECO:0000256" key="6">
    <source>
        <dbReference type="SAM" id="MobiDB-lite"/>
    </source>
</evidence>
<keyword evidence="3" id="KW-0805">Transcription regulation</keyword>